<evidence type="ECO:0000313" key="2">
    <source>
        <dbReference type="Proteomes" id="UP001465668"/>
    </source>
</evidence>
<proteinExistence type="predicted"/>
<accession>A0ABR2XAM0</accession>
<organism evidence="1 2">
    <name type="scientific">Seiridium cardinale</name>
    <dbReference type="NCBI Taxonomy" id="138064"/>
    <lineage>
        <taxon>Eukaryota</taxon>
        <taxon>Fungi</taxon>
        <taxon>Dikarya</taxon>
        <taxon>Ascomycota</taxon>
        <taxon>Pezizomycotina</taxon>
        <taxon>Sordariomycetes</taxon>
        <taxon>Xylariomycetidae</taxon>
        <taxon>Amphisphaeriales</taxon>
        <taxon>Sporocadaceae</taxon>
        <taxon>Seiridium</taxon>
    </lineage>
</organism>
<dbReference type="Proteomes" id="UP001465668">
    <property type="component" value="Unassembled WGS sequence"/>
</dbReference>
<evidence type="ECO:0000313" key="1">
    <source>
        <dbReference type="EMBL" id="KAK9770766.1"/>
    </source>
</evidence>
<gene>
    <name evidence="1" type="ORF">SCAR479_12557</name>
</gene>
<dbReference type="EMBL" id="JARVKM010000086">
    <property type="protein sequence ID" value="KAK9770766.1"/>
    <property type="molecule type" value="Genomic_DNA"/>
</dbReference>
<reference evidence="1 2" key="1">
    <citation type="submission" date="2024-02" db="EMBL/GenBank/DDBJ databases">
        <title>First draft genome assembly of two strains of Seiridium cardinale.</title>
        <authorList>
            <person name="Emiliani G."/>
            <person name="Scali E."/>
        </authorList>
    </citation>
    <scope>NUCLEOTIDE SEQUENCE [LARGE SCALE GENOMIC DNA]</scope>
    <source>
        <strain evidence="1 2">BM-138-000479</strain>
    </source>
</reference>
<comment type="caution">
    <text evidence="1">The sequence shown here is derived from an EMBL/GenBank/DDBJ whole genome shotgun (WGS) entry which is preliminary data.</text>
</comment>
<protein>
    <submittedName>
        <fullName evidence="1">Uncharacterized protein</fullName>
    </submittedName>
</protein>
<sequence length="454" mass="52142">MPPLSFLDIPRELRDFIYEDYLTIDGGYYFNFKTGNLIAAEIKGLALTHNVITFSTTAGVRRHDASRYASMVYSVNSTATAALWRVRKSITSDMRQDVAARFPMFLPTLDKLMGMEEDDYDNDYWTYGIQKMSGLIPSLYYEALHYIVQLLRRQCMDPKISELDSGCKPWRIPSEAELDYMADALCSTLKDECCASLPIVWYDEIIPPSNGWEFYHLYPGDRSRYSYSAAAAAFFFLKSKPELLVRMRKLVLDEDRPSSLKPTLQGKGLIPFCEENPQLRIERRVRLWTNVLVSDDRPCTPAKRLEYALEGNPPWDAGSPAHYIAPAVWEWIEESLALPPDFSMVFDGNPLPELSAEIFRDVIVEEPQRPPFNGYPQAIQDIENGSSNITCNFETCGFGELEVEETSLECSDFFYTQWENERYNRPKTHYASAPPLPDWLELLKQLDIADESEE</sequence>
<keyword evidence="2" id="KW-1185">Reference proteome</keyword>
<name>A0ABR2XAM0_9PEZI</name>